<dbReference type="Proteomes" id="UP001166286">
    <property type="component" value="Unassembled WGS sequence"/>
</dbReference>
<dbReference type="PANTHER" id="PTHR43817">
    <property type="entry name" value="GLYCOSYL HYDROLASE"/>
    <property type="match status" value="1"/>
</dbReference>
<evidence type="ECO:0000313" key="8">
    <source>
        <dbReference type="EMBL" id="KAK0509585.1"/>
    </source>
</evidence>
<dbReference type="CDD" id="cd18820">
    <property type="entry name" value="GH43_LbAraf43-like"/>
    <property type="match status" value="1"/>
</dbReference>
<dbReference type="GO" id="GO:0004553">
    <property type="term" value="F:hydrolase activity, hydrolyzing O-glycosyl compounds"/>
    <property type="evidence" value="ECO:0007669"/>
    <property type="project" value="InterPro"/>
</dbReference>
<keyword evidence="9" id="KW-1185">Reference proteome</keyword>
<evidence type="ECO:0000313" key="9">
    <source>
        <dbReference type="Proteomes" id="UP001166286"/>
    </source>
</evidence>
<accession>A0AA39QWW8</accession>
<evidence type="ECO:0000256" key="5">
    <source>
        <dbReference type="RuleBase" id="RU361187"/>
    </source>
</evidence>
<keyword evidence="3 5" id="KW-0378">Hydrolase</keyword>
<dbReference type="InterPro" id="IPR023296">
    <property type="entry name" value="Glyco_hydro_beta-prop_sf"/>
</dbReference>
<dbReference type="Gene3D" id="2.115.10.20">
    <property type="entry name" value="Glycosyl hydrolase domain, family 43"/>
    <property type="match status" value="1"/>
</dbReference>
<reference evidence="8" key="1">
    <citation type="submission" date="2023-03" db="EMBL/GenBank/DDBJ databases">
        <title>Complete genome of Cladonia borealis.</title>
        <authorList>
            <person name="Park H."/>
        </authorList>
    </citation>
    <scope>NUCLEOTIDE SEQUENCE</scope>
    <source>
        <strain evidence="8">ANT050790</strain>
    </source>
</reference>
<name>A0AA39QWW8_9LECA</name>
<feature type="region of interest" description="Disordered" evidence="6">
    <location>
        <begin position="325"/>
        <end position="348"/>
    </location>
</feature>
<sequence length="348" mass="38015">MLCLSFLLTGFLSLVTASTYTNPIRTQGADPHMVYFQGYYYLLNSQIDGHIQMVRSTTLGGMVNGDTKNVWQDSTPSRCCAYWAPEQHQINGTWYIYYTASPQSADPFTSAHSPYVLQGGATPWDTYTYLGQLSDSWSIDGSIIHFPIYGHYFIYSCLLDPTQPANPTTNYQNICIAPLTSVSTIGTSSIISSPTFDWEKHGASINEGPHALYNNLSQVYITFSASGCGTQYYALGLLTWTGGDPTEEASWTKSPEPVLSSANGNYGTGHNGVFLSPDASEVWNVFHAEDQYPTGACNSSRYTMAERIYFAADGTPTFEQAMKLGTVEQGPAGEDGGSPVEDPEPPQN</sequence>
<protein>
    <recommendedName>
        <fullName evidence="10">Glycoside hydrolase family 43 protein</fullName>
    </recommendedName>
</protein>
<evidence type="ECO:0000256" key="6">
    <source>
        <dbReference type="SAM" id="MobiDB-lite"/>
    </source>
</evidence>
<evidence type="ECO:0000256" key="7">
    <source>
        <dbReference type="SAM" id="SignalP"/>
    </source>
</evidence>
<evidence type="ECO:0008006" key="10">
    <source>
        <dbReference type="Google" id="ProtNLM"/>
    </source>
</evidence>
<gene>
    <name evidence="8" type="ORF">JMJ35_007979</name>
</gene>
<dbReference type="GO" id="GO:0005975">
    <property type="term" value="P:carbohydrate metabolic process"/>
    <property type="evidence" value="ECO:0007669"/>
    <property type="project" value="InterPro"/>
</dbReference>
<comment type="similarity">
    <text evidence="1 5">Belongs to the glycosyl hydrolase 43 family.</text>
</comment>
<comment type="caution">
    <text evidence="8">The sequence shown here is derived from an EMBL/GenBank/DDBJ whole genome shotgun (WGS) entry which is preliminary data.</text>
</comment>
<proteinExistence type="inferred from homology"/>
<keyword evidence="2 7" id="KW-0732">Signal</keyword>
<evidence type="ECO:0000256" key="1">
    <source>
        <dbReference type="ARBA" id="ARBA00009865"/>
    </source>
</evidence>
<dbReference type="PANTHER" id="PTHR43817:SF1">
    <property type="entry name" value="HYDROLASE, FAMILY 43, PUTATIVE (AFU_ORTHOLOGUE AFUA_3G01660)-RELATED"/>
    <property type="match status" value="1"/>
</dbReference>
<evidence type="ECO:0000256" key="3">
    <source>
        <dbReference type="ARBA" id="ARBA00022801"/>
    </source>
</evidence>
<evidence type="ECO:0000256" key="2">
    <source>
        <dbReference type="ARBA" id="ARBA00022729"/>
    </source>
</evidence>
<feature type="chain" id="PRO_5041296623" description="Glycoside hydrolase family 43 protein" evidence="7">
    <location>
        <begin position="18"/>
        <end position="348"/>
    </location>
</feature>
<evidence type="ECO:0000256" key="4">
    <source>
        <dbReference type="ARBA" id="ARBA00023295"/>
    </source>
</evidence>
<feature type="signal peptide" evidence="7">
    <location>
        <begin position="1"/>
        <end position="17"/>
    </location>
</feature>
<organism evidence="8 9">
    <name type="scientific">Cladonia borealis</name>
    <dbReference type="NCBI Taxonomy" id="184061"/>
    <lineage>
        <taxon>Eukaryota</taxon>
        <taxon>Fungi</taxon>
        <taxon>Dikarya</taxon>
        <taxon>Ascomycota</taxon>
        <taxon>Pezizomycotina</taxon>
        <taxon>Lecanoromycetes</taxon>
        <taxon>OSLEUM clade</taxon>
        <taxon>Lecanoromycetidae</taxon>
        <taxon>Lecanorales</taxon>
        <taxon>Lecanorineae</taxon>
        <taxon>Cladoniaceae</taxon>
        <taxon>Cladonia</taxon>
    </lineage>
</organism>
<keyword evidence="4 5" id="KW-0326">Glycosidase</keyword>
<dbReference type="EMBL" id="JAFEKC020000018">
    <property type="protein sequence ID" value="KAK0509585.1"/>
    <property type="molecule type" value="Genomic_DNA"/>
</dbReference>
<dbReference type="Pfam" id="PF04616">
    <property type="entry name" value="Glyco_hydro_43"/>
    <property type="match status" value="1"/>
</dbReference>
<dbReference type="InterPro" id="IPR006710">
    <property type="entry name" value="Glyco_hydro_43"/>
</dbReference>
<dbReference type="SUPFAM" id="SSF75005">
    <property type="entry name" value="Arabinanase/levansucrase/invertase"/>
    <property type="match status" value="1"/>
</dbReference>
<dbReference type="AlphaFoldDB" id="A0AA39QWW8"/>